<evidence type="ECO:0000256" key="15">
    <source>
        <dbReference type="ARBA" id="ARBA00056529"/>
    </source>
</evidence>
<comment type="caution">
    <text evidence="18">The sequence shown here is derived from an EMBL/GenBank/DDBJ whole genome shotgun (WGS) entry which is preliminary data.</text>
</comment>
<dbReference type="OrthoDB" id="278300at2759"/>
<dbReference type="EMBL" id="JACBAF010002010">
    <property type="protein sequence ID" value="KAF7170007.1"/>
    <property type="molecule type" value="Genomic_DNA"/>
</dbReference>
<dbReference type="InterPro" id="IPR028564">
    <property type="entry name" value="MT_TRM10-typ"/>
</dbReference>
<dbReference type="GO" id="GO:0005737">
    <property type="term" value="C:cytoplasm"/>
    <property type="evidence" value="ECO:0007669"/>
    <property type="project" value="UniProtKB-SubCell"/>
</dbReference>
<organism evidence="18 20">
    <name type="scientific">Aspergillus hiratsukae</name>
    <dbReference type="NCBI Taxonomy" id="1194566"/>
    <lineage>
        <taxon>Eukaryota</taxon>
        <taxon>Fungi</taxon>
        <taxon>Dikarya</taxon>
        <taxon>Ascomycota</taxon>
        <taxon>Pezizomycotina</taxon>
        <taxon>Eurotiomycetes</taxon>
        <taxon>Eurotiomycetidae</taxon>
        <taxon>Eurotiales</taxon>
        <taxon>Aspergillaceae</taxon>
        <taxon>Aspergillus</taxon>
        <taxon>Aspergillus subgen. Fumigati</taxon>
    </lineage>
</organism>
<dbReference type="PANTHER" id="PTHR13563">
    <property type="entry name" value="TRNA (GUANINE-9-) METHYLTRANSFERASE"/>
    <property type="match status" value="1"/>
</dbReference>
<evidence type="ECO:0000256" key="16">
    <source>
        <dbReference type="SAM" id="MobiDB-lite"/>
    </source>
</evidence>
<evidence type="ECO:0000256" key="11">
    <source>
        <dbReference type="ARBA" id="ARBA00023242"/>
    </source>
</evidence>
<evidence type="ECO:0000256" key="2">
    <source>
        <dbReference type="ARBA" id="ARBA00004496"/>
    </source>
</evidence>
<evidence type="ECO:0000256" key="8">
    <source>
        <dbReference type="ARBA" id="ARBA00022679"/>
    </source>
</evidence>
<evidence type="ECO:0000256" key="9">
    <source>
        <dbReference type="ARBA" id="ARBA00022691"/>
    </source>
</evidence>
<dbReference type="AlphaFoldDB" id="A0A8H6P9X4"/>
<feature type="region of interest" description="Disordered" evidence="16">
    <location>
        <begin position="356"/>
        <end position="399"/>
    </location>
</feature>
<evidence type="ECO:0000256" key="4">
    <source>
        <dbReference type="ARBA" id="ARBA00012797"/>
    </source>
</evidence>
<evidence type="ECO:0000256" key="10">
    <source>
        <dbReference type="ARBA" id="ARBA00022694"/>
    </source>
</evidence>
<comment type="function">
    <text evidence="15">S-adenosyl-L-methionine-dependent guanine N(1)-methyltransferase that catalyzes the formation of N(1)-methylguanine at position 9 (m1G9) in cytoplasmic tRNA.</text>
</comment>
<evidence type="ECO:0000256" key="3">
    <source>
        <dbReference type="ARBA" id="ARBA00011245"/>
    </source>
</evidence>
<dbReference type="CDD" id="cd18089">
    <property type="entry name" value="SPOUT_Trm10-like"/>
    <property type="match status" value="1"/>
</dbReference>
<dbReference type="InterPro" id="IPR007356">
    <property type="entry name" value="tRNA_m1G_MeTrfase_euk"/>
</dbReference>
<protein>
    <recommendedName>
        <fullName evidence="5">tRNA (guanine(9)-N1)-methyltransferase</fullName>
        <ecNumber evidence="4">2.1.1.221</ecNumber>
    </recommendedName>
    <alternativeName>
        <fullName evidence="13">tRNA methyltransferase 10</fullName>
    </alternativeName>
    <alternativeName>
        <fullName evidence="12">tRNA(m1G9)-methyltransferase</fullName>
    </alternativeName>
</protein>
<feature type="region of interest" description="Disordered" evidence="16">
    <location>
        <begin position="1"/>
        <end position="112"/>
    </location>
</feature>
<feature type="compositionally biased region" description="Acidic residues" evidence="16">
    <location>
        <begin position="52"/>
        <end position="69"/>
    </location>
</feature>
<proteinExistence type="predicted"/>
<comment type="subcellular location">
    <subcellularLocation>
        <location evidence="2">Cytoplasm</location>
    </subcellularLocation>
    <subcellularLocation>
        <location evidence="1">Nucleus</location>
    </subcellularLocation>
</comment>
<keyword evidence="20" id="KW-1185">Reference proteome</keyword>
<dbReference type="InterPro" id="IPR038459">
    <property type="entry name" value="MT_TRM10-typ_sf"/>
</dbReference>
<evidence type="ECO:0000256" key="6">
    <source>
        <dbReference type="ARBA" id="ARBA00022490"/>
    </source>
</evidence>
<evidence type="ECO:0000256" key="14">
    <source>
        <dbReference type="ARBA" id="ARBA00048434"/>
    </source>
</evidence>
<sequence length="399" mass="44757">MEDDERPRKYPKLDHDEAREESEPVMTGAVGAVRDNDAERADAENHASTSDDGNENDAEQAEAEAEEGQEANGKEAPPAMSKNQLKKLKRKEHWEAMREQRKVKRKEKLVAKRERRRAALKQAKQEGTEATKEARKTLETTQKKFQRSTLLPITLVLDCSYDDLMLDKERVSLGAQITRSYSDNSRAPFRSHLVISSFNKLLKERFNTVLGKTHENWKGVRILQEDFAEAAKMAKEWMQGHKGGQLAGVFADKPDAKPEDGEIVYLSSDSPNILTELKPYSTYIIGGLVDKNRHKGICYKSAVAKGIKTAKLPIGEYIQMAHRQVLATNHVVEIMIRWLELGDWGKAFIEVIPQRKGGKLKSAEPESEDQTALESVEAVEAESDGEDAAEEAGEADKES</sequence>
<dbReference type="EC" id="2.1.1.221" evidence="4"/>
<reference evidence="18" key="1">
    <citation type="submission" date="2020-06" db="EMBL/GenBank/DDBJ databases">
        <title>Draft genome sequences of strains closely related to Aspergillus parafelis and Aspergillus hiratsukae.</title>
        <authorList>
            <person name="Dos Santos R.A.C."/>
            <person name="Rivero-Menendez O."/>
            <person name="Steenwyk J.L."/>
            <person name="Mead M.E."/>
            <person name="Goldman G.H."/>
            <person name="Alastruey-Izquierdo A."/>
            <person name="Rokas A."/>
        </authorList>
    </citation>
    <scope>NUCLEOTIDE SEQUENCE</scope>
    <source>
        <strain evidence="18">CNM-CM5793</strain>
        <strain evidence="19">CNM-CM6106</strain>
    </source>
</reference>
<keyword evidence="9" id="KW-0949">S-adenosyl-L-methionine</keyword>
<dbReference type="Proteomes" id="UP000630445">
    <property type="component" value="Unassembled WGS sequence"/>
</dbReference>
<evidence type="ECO:0000313" key="18">
    <source>
        <dbReference type="EMBL" id="KAF7122407.1"/>
    </source>
</evidence>
<dbReference type="GO" id="GO:0052905">
    <property type="term" value="F:tRNA (guanosine(9)-N1)-methyltransferase activity"/>
    <property type="evidence" value="ECO:0007669"/>
    <property type="project" value="UniProtKB-EC"/>
</dbReference>
<keyword evidence="11" id="KW-0539">Nucleus</keyword>
<accession>A0A8H6P9X4</accession>
<dbReference type="Proteomes" id="UP000662466">
    <property type="component" value="Unassembled WGS sequence"/>
</dbReference>
<dbReference type="Gene3D" id="3.40.1280.30">
    <property type="match status" value="1"/>
</dbReference>
<feature type="compositionally biased region" description="Basic residues" evidence="16">
    <location>
        <begin position="101"/>
        <end position="112"/>
    </location>
</feature>
<gene>
    <name evidence="18" type="ORF">CNMCM5793_000432</name>
    <name evidence="19" type="ORF">CNMCM6106_004868</name>
</gene>
<feature type="compositionally biased region" description="Basic and acidic residues" evidence="16">
    <location>
        <begin position="34"/>
        <end position="45"/>
    </location>
</feature>
<feature type="compositionally biased region" description="Acidic residues" evidence="16">
    <location>
        <begin position="365"/>
        <end position="393"/>
    </location>
</feature>
<keyword evidence="8" id="KW-0808">Transferase</keyword>
<keyword evidence="10" id="KW-0819">tRNA processing</keyword>
<evidence type="ECO:0000256" key="5">
    <source>
        <dbReference type="ARBA" id="ARBA00020451"/>
    </source>
</evidence>
<dbReference type="EMBL" id="JACBAD010002020">
    <property type="protein sequence ID" value="KAF7122407.1"/>
    <property type="molecule type" value="Genomic_DNA"/>
</dbReference>
<keyword evidence="7" id="KW-0489">Methyltransferase</keyword>
<evidence type="ECO:0000313" key="19">
    <source>
        <dbReference type="EMBL" id="KAF7170007.1"/>
    </source>
</evidence>
<comment type="subunit">
    <text evidence="3">Monomer.</text>
</comment>
<evidence type="ECO:0000256" key="12">
    <source>
        <dbReference type="ARBA" id="ARBA00031792"/>
    </source>
</evidence>
<keyword evidence="6" id="KW-0963">Cytoplasm</keyword>
<evidence type="ECO:0000259" key="17">
    <source>
        <dbReference type="PROSITE" id="PS51675"/>
    </source>
</evidence>
<evidence type="ECO:0000256" key="1">
    <source>
        <dbReference type="ARBA" id="ARBA00004123"/>
    </source>
</evidence>
<evidence type="ECO:0000256" key="13">
    <source>
        <dbReference type="ARBA" id="ARBA00032166"/>
    </source>
</evidence>
<feature type="domain" description="SAM-dependent MTase TRM10-type" evidence="17">
    <location>
        <begin position="141"/>
        <end position="359"/>
    </location>
</feature>
<comment type="catalytic activity">
    <reaction evidence="14">
        <text>guanosine(9) in tRNA + S-adenosyl-L-methionine = N(1)-methylguanosine(9) in tRNA + S-adenosyl-L-homocysteine + H(+)</text>
        <dbReference type="Rhea" id="RHEA:43156"/>
        <dbReference type="Rhea" id="RHEA-COMP:10367"/>
        <dbReference type="Rhea" id="RHEA-COMP:10368"/>
        <dbReference type="ChEBI" id="CHEBI:15378"/>
        <dbReference type="ChEBI" id="CHEBI:57856"/>
        <dbReference type="ChEBI" id="CHEBI:59789"/>
        <dbReference type="ChEBI" id="CHEBI:73542"/>
        <dbReference type="ChEBI" id="CHEBI:74269"/>
        <dbReference type="EC" id="2.1.1.221"/>
    </reaction>
</comment>
<name>A0A8H6P9X4_9EURO</name>
<dbReference type="GO" id="GO:0002939">
    <property type="term" value="P:tRNA N1-guanine methylation"/>
    <property type="evidence" value="ECO:0007669"/>
    <property type="project" value="TreeGrafter"/>
</dbReference>
<feature type="compositionally biased region" description="Basic and acidic residues" evidence="16">
    <location>
        <begin position="1"/>
        <end position="22"/>
    </location>
</feature>
<dbReference type="PANTHER" id="PTHR13563:SF13">
    <property type="entry name" value="TRNA METHYLTRANSFERASE 10 HOMOLOG A"/>
    <property type="match status" value="1"/>
</dbReference>
<evidence type="ECO:0000256" key="7">
    <source>
        <dbReference type="ARBA" id="ARBA00022603"/>
    </source>
</evidence>
<dbReference type="GO" id="GO:0000049">
    <property type="term" value="F:tRNA binding"/>
    <property type="evidence" value="ECO:0007669"/>
    <property type="project" value="TreeGrafter"/>
</dbReference>
<dbReference type="GO" id="GO:0005634">
    <property type="term" value="C:nucleus"/>
    <property type="evidence" value="ECO:0007669"/>
    <property type="project" value="UniProtKB-SubCell"/>
</dbReference>
<dbReference type="PROSITE" id="PS51675">
    <property type="entry name" value="SAM_MT_TRM10"/>
    <property type="match status" value="1"/>
</dbReference>
<evidence type="ECO:0000313" key="20">
    <source>
        <dbReference type="Proteomes" id="UP000630445"/>
    </source>
</evidence>
<dbReference type="FunFam" id="3.40.1280.30:FF:000004">
    <property type="entry name" value="tRNA (guanine(9)-N1)-methyltransferase"/>
    <property type="match status" value="1"/>
</dbReference>